<feature type="domain" description="ABC3 transporter permease C-terminal" evidence="8">
    <location>
        <begin position="263"/>
        <end position="375"/>
    </location>
</feature>
<comment type="caution">
    <text evidence="10">The sequence shown here is derived from an EMBL/GenBank/DDBJ whole genome shotgun (WGS) entry which is preliminary data.</text>
</comment>
<comment type="similarity">
    <text evidence="6">Belongs to the ABC-4 integral membrane protein family.</text>
</comment>
<dbReference type="InterPro" id="IPR003838">
    <property type="entry name" value="ABC3_permease_C"/>
</dbReference>
<evidence type="ECO:0008006" key="12">
    <source>
        <dbReference type="Google" id="ProtNLM"/>
    </source>
</evidence>
<dbReference type="AlphaFoldDB" id="A0A9W6GNP9"/>
<evidence type="ECO:0000313" key="10">
    <source>
        <dbReference type="EMBL" id="GLI56907.1"/>
    </source>
</evidence>
<gene>
    <name evidence="10" type="ORF">PM10SUCC1_24210</name>
</gene>
<proteinExistence type="inferred from homology"/>
<dbReference type="RefSeq" id="WP_281836307.1">
    <property type="nucleotide sequence ID" value="NZ_BSDY01000011.1"/>
</dbReference>
<keyword evidence="3 7" id="KW-0812">Transmembrane</keyword>
<organism evidence="10 11">
    <name type="scientific">Propionigenium maris DSM 9537</name>
    <dbReference type="NCBI Taxonomy" id="1123000"/>
    <lineage>
        <taxon>Bacteria</taxon>
        <taxon>Fusobacteriati</taxon>
        <taxon>Fusobacteriota</taxon>
        <taxon>Fusobacteriia</taxon>
        <taxon>Fusobacteriales</taxon>
        <taxon>Fusobacteriaceae</taxon>
        <taxon>Propionigenium</taxon>
    </lineage>
</organism>
<dbReference type="InterPro" id="IPR025857">
    <property type="entry name" value="MacB_PCD"/>
</dbReference>
<dbReference type="InterPro" id="IPR050250">
    <property type="entry name" value="Macrolide_Exporter_MacB"/>
</dbReference>
<dbReference type="Proteomes" id="UP001144471">
    <property type="component" value="Unassembled WGS sequence"/>
</dbReference>
<dbReference type="PANTHER" id="PTHR30572:SF4">
    <property type="entry name" value="ABC TRANSPORTER PERMEASE YTRF"/>
    <property type="match status" value="1"/>
</dbReference>
<evidence type="ECO:0000313" key="11">
    <source>
        <dbReference type="Proteomes" id="UP001144471"/>
    </source>
</evidence>
<dbReference type="Pfam" id="PF12704">
    <property type="entry name" value="MacB_PCD"/>
    <property type="match status" value="1"/>
</dbReference>
<feature type="transmembrane region" description="Helical" evidence="7">
    <location>
        <begin position="345"/>
        <end position="365"/>
    </location>
</feature>
<protein>
    <recommendedName>
        <fullName evidence="12">ABC transport system permease protein</fullName>
    </recommendedName>
</protein>
<accession>A0A9W6GNP9</accession>
<name>A0A9W6GNP9_9FUSO</name>
<keyword evidence="4 7" id="KW-1133">Transmembrane helix</keyword>
<evidence type="ECO:0000256" key="1">
    <source>
        <dbReference type="ARBA" id="ARBA00004651"/>
    </source>
</evidence>
<dbReference type="GO" id="GO:0022857">
    <property type="term" value="F:transmembrane transporter activity"/>
    <property type="evidence" value="ECO:0007669"/>
    <property type="project" value="TreeGrafter"/>
</dbReference>
<dbReference type="EMBL" id="BSDY01000011">
    <property type="protein sequence ID" value="GLI56907.1"/>
    <property type="molecule type" value="Genomic_DNA"/>
</dbReference>
<keyword evidence="2" id="KW-1003">Cell membrane</keyword>
<dbReference type="GO" id="GO:0005886">
    <property type="term" value="C:plasma membrane"/>
    <property type="evidence" value="ECO:0007669"/>
    <property type="project" value="UniProtKB-SubCell"/>
</dbReference>
<evidence type="ECO:0000256" key="5">
    <source>
        <dbReference type="ARBA" id="ARBA00023136"/>
    </source>
</evidence>
<reference evidence="10" key="1">
    <citation type="submission" date="2022-12" db="EMBL/GenBank/DDBJ databases">
        <title>Reference genome sequencing for broad-spectrum identification of bacterial and archaeal isolates by mass spectrometry.</title>
        <authorList>
            <person name="Sekiguchi Y."/>
            <person name="Tourlousse D.M."/>
        </authorList>
    </citation>
    <scope>NUCLEOTIDE SEQUENCE</scope>
    <source>
        <strain evidence="10">10succ1</strain>
    </source>
</reference>
<keyword evidence="5 7" id="KW-0472">Membrane</keyword>
<evidence type="ECO:0000256" key="2">
    <source>
        <dbReference type="ARBA" id="ARBA00022475"/>
    </source>
</evidence>
<evidence type="ECO:0000259" key="9">
    <source>
        <dbReference type="Pfam" id="PF12704"/>
    </source>
</evidence>
<feature type="transmembrane region" description="Helical" evidence="7">
    <location>
        <begin position="255"/>
        <end position="280"/>
    </location>
</feature>
<evidence type="ECO:0000259" key="8">
    <source>
        <dbReference type="Pfam" id="PF02687"/>
    </source>
</evidence>
<feature type="domain" description="MacB-like periplasmic core" evidence="9">
    <location>
        <begin position="23"/>
        <end position="179"/>
    </location>
</feature>
<dbReference type="Pfam" id="PF02687">
    <property type="entry name" value="FtsX"/>
    <property type="match status" value="1"/>
</dbReference>
<evidence type="ECO:0000256" key="6">
    <source>
        <dbReference type="ARBA" id="ARBA00038076"/>
    </source>
</evidence>
<feature type="transmembrane region" description="Helical" evidence="7">
    <location>
        <begin position="20"/>
        <end position="39"/>
    </location>
</feature>
<evidence type="ECO:0000256" key="4">
    <source>
        <dbReference type="ARBA" id="ARBA00022989"/>
    </source>
</evidence>
<evidence type="ECO:0000256" key="3">
    <source>
        <dbReference type="ARBA" id="ARBA00022692"/>
    </source>
</evidence>
<sequence>MKFYLWTAKKFIWGNRGRAIIPLLGIAAGVSLVFVILSIGEGGRRTVRTDLSLLGENRIMVVPGSSRRAKAFDERDAARIEGIPGVEYVHLTENRAVATTSRGSQVEVTGYRGKAMNAMEIEVVKGSGFPLGRGEILIDERTAREEYGSLDVAGRGLEIGMGSRKSEYKISGVYRNGMDSMKIHGGAMVAGGEMEEILGRIRSREMIVSFYPEEKPERSYPLILSTLDRSHGGRNLYRISETNGRYQRIKKIMKIINMSLGAMGTAALLLGGAGAANLMLLSINERRSHIGILRAVGTPGAGVGKIFLIETLILTTAGGLLGIPGGFIASEVVGRVTGVSPSYGLWQVGVTLLIAIAMGGVAGYCPAMKAARMEPIEAIRDN</sequence>
<comment type="subcellular location">
    <subcellularLocation>
        <location evidence="1">Cell membrane</location>
        <topology evidence="1">Multi-pass membrane protein</topology>
    </subcellularLocation>
</comment>
<evidence type="ECO:0000256" key="7">
    <source>
        <dbReference type="SAM" id="Phobius"/>
    </source>
</evidence>
<dbReference type="PANTHER" id="PTHR30572">
    <property type="entry name" value="MEMBRANE COMPONENT OF TRANSPORTER-RELATED"/>
    <property type="match status" value="1"/>
</dbReference>
<keyword evidence="11" id="KW-1185">Reference proteome</keyword>